<gene>
    <name evidence="2" type="ORF">LTR62_003080</name>
</gene>
<feature type="region of interest" description="Disordered" evidence="1">
    <location>
        <begin position="1"/>
        <end position="125"/>
    </location>
</feature>
<dbReference type="EMBL" id="JAVRRL010000020">
    <property type="protein sequence ID" value="KAK5113957.1"/>
    <property type="molecule type" value="Genomic_DNA"/>
</dbReference>
<evidence type="ECO:0000256" key="1">
    <source>
        <dbReference type="SAM" id="MobiDB-lite"/>
    </source>
</evidence>
<protein>
    <submittedName>
        <fullName evidence="2">Uncharacterized protein</fullName>
    </submittedName>
</protein>
<proteinExistence type="predicted"/>
<dbReference type="Proteomes" id="UP001310890">
    <property type="component" value="Unassembled WGS sequence"/>
</dbReference>
<feature type="compositionally biased region" description="Basic and acidic residues" evidence="1">
    <location>
        <begin position="7"/>
        <end position="21"/>
    </location>
</feature>
<sequence>MQSPNMDDERTSSVYSKDDPSSRSTYLDYRPSVSSRAESSASTYETIETDSSSNNGNPYIGSRRPAPATYQPRLPSDSQARPGSRRVTPLPSFMNHQPRPSSIRSQPVDVPHPNGSNGAGDGRGINLNSPNGMLLVFVVGEPHHETKRYIAAMLKRHRYQGLSLLGTHDNEAVIKQLKMDMYGLLGQLDVQATVKTHLQPSWSADGLEHLVQEASTDIQDVLVSLGYSDAEDIGEDILSMDSEQVMQSYQRSVGALHAMAKAIIPHLLRQPTPQGTIPRMFLLLDKLGKSQASPIAKAACRKLFYQLDTTYACPTLEIKHAETALEMYDEPVATSGQTNGVDQHNRNDSAFMPSESPTKLYGAWLQHEAFLPA</sequence>
<comment type="caution">
    <text evidence="2">The sequence shown here is derived from an EMBL/GenBank/DDBJ whole genome shotgun (WGS) entry which is preliminary data.</text>
</comment>
<feature type="compositionally biased region" description="Polar residues" evidence="1">
    <location>
        <begin position="94"/>
        <end position="105"/>
    </location>
</feature>
<organism evidence="2 3">
    <name type="scientific">Meristemomyces frigidus</name>
    <dbReference type="NCBI Taxonomy" id="1508187"/>
    <lineage>
        <taxon>Eukaryota</taxon>
        <taxon>Fungi</taxon>
        <taxon>Dikarya</taxon>
        <taxon>Ascomycota</taxon>
        <taxon>Pezizomycotina</taxon>
        <taxon>Dothideomycetes</taxon>
        <taxon>Dothideomycetidae</taxon>
        <taxon>Mycosphaerellales</taxon>
        <taxon>Teratosphaeriaceae</taxon>
        <taxon>Meristemomyces</taxon>
    </lineage>
</organism>
<dbReference type="AlphaFoldDB" id="A0AAN7TJ46"/>
<name>A0AAN7TJ46_9PEZI</name>
<evidence type="ECO:0000313" key="3">
    <source>
        <dbReference type="Proteomes" id="UP001310890"/>
    </source>
</evidence>
<feature type="compositionally biased region" description="Low complexity" evidence="1">
    <location>
        <begin position="29"/>
        <end position="46"/>
    </location>
</feature>
<reference evidence="2" key="1">
    <citation type="submission" date="2023-08" db="EMBL/GenBank/DDBJ databases">
        <title>Black Yeasts Isolated from many extreme environments.</title>
        <authorList>
            <person name="Coleine C."/>
            <person name="Stajich J.E."/>
            <person name="Selbmann L."/>
        </authorList>
    </citation>
    <scope>NUCLEOTIDE SEQUENCE</scope>
    <source>
        <strain evidence="2">CCFEE 5401</strain>
    </source>
</reference>
<evidence type="ECO:0000313" key="2">
    <source>
        <dbReference type="EMBL" id="KAK5113957.1"/>
    </source>
</evidence>
<accession>A0AAN7TJ46</accession>